<dbReference type="Pfam" id="PF23731">
    <property type="entry name" value="ARM_ECM29_C"/>
    <property type="match status" value="1"/>
</dbReference>
<dbReference type="SUPFAM" id="SSF48371">
    <property type="entry name" value="ARM repeat"/>
    <property type="match status" value="1"/>
</dbReference>
<dbReference type="PANTHER" id="PTHR23346">
    <property type="entry name" value="TRANSLATIONAL ACTIVATOR GCN1-RELATED"/>
    <property type="match status" value="1"/>
</dbReference>
<organism evidence="8 9">
    <name type="scientific">Microthyrium microscopicum</name>
    <dbReference type="NCBI Taxonomy" id="703497"/>
    <lineage>
        <taxon>Eukaryota</taxon>
        <taxon>Fungi</taxon>
        <taxon>Dikarya</taxon>
        <taxon>Ascomycota</taxon>
        <taxon>Pezizomycotina</taxon>
        <taxon>Dothideomycetes</taxon>
        <taxon>Dothideomycetes incertae sedis</taxon>
        <taxon>Microthyriales</taxon>
        <taxon>Microthyriaceae</taxon>
        <taxon>Microthyrium</taxon>
    </lineage>
</organism>
<evidence type="ECO:0000256" key="4">
    <source>
        <dbReference type="ARBA" id="ARBA00022942"/>
    </source>
</evidence>
<dbReference type="GO" id="GO:0043248">
    <property type="term" value="P:proteasome assembly"/>
    <property type="evidence" value="ECO:0007669"/>
    <property type="project" value="InterPro"/>
</dbReference>
<keyword evidence="3" id="KW-0677">Repeat</keyword>
<sequence>MSSTDAVPSEAREVALVEKLEMRIALAQDDKKLQAILLTFLPPLLLKLDSPHLAVRNKTISVCQHITLRLESPSVQLPAAALINQLKQDGHTPLFRHFNTKYARLGIARLPDQPSKDQVLQDAILRDISKHLLPPSATGAYLLHFFFCVLKDYKLPKRGDLKGETLREFLKLSAADCDALSFWFGKIFLAPTKNIAPTNAPTAVEQSVDEPGHQSTIGNSVNRIPGLSKEDLDLIRLSEFPDAWKSDSALGLNFGKTKTLICEFAETDAFEDKDRLWPFLCAISDTNPAGVADRGKLYTKLASGIDMEDSTLVKRLYTTYLGVDDGPEKTTPPAPLTLRTRILTLLARSDYSANLYPELLDAVLLEGLVDSSAGLAAERFNISFINFVIHVFRLSDRASVGSMGSSLALKMKDFLNDVQGWPKPDPGIDLQLRGKVYRLIGLACNEGRVTDLGLLEFLLQSLSEDTSGKETLLYVEEALSSMTLALSRSPLNENEQFGLEDILLRFLKSAQQHKSLIFVLARLANRCLPFSNVVARSIDINAMGGPHKTFEGAEEGRKGLDPLWFKTTNLHRPDLWSNSDNDSMKLDEVELLEYSFPRFLPLMREFFPGLKESSSSVQLKYEVQERARKVPSSFAMMIKFAFRILVAQSTGAQKVATLTENWDREMDMLLTKNASKRKLLYSSLLHADNADPLFTGLDTLMLGSLQAFSMHSSSDVLDCQDIFVQLLSVSPKPYRKRLVQYLDFDSILTALKSSDRTTRELAARAFGILFSERWSSKESESNIKTLSGLIQDAKNWQSSSGIEIQAACGAIMALTQAFVRLTATELSDSVSAMLQDLNRIACQVASSAKNKDLIEASLSTIGQFGIWLTYGHKLSFPVPGVLDADKELTKDDLVSKLAKQAEEGNERAAVALGRFSVWLEEESDKNLLMKIYKSLYECHSIRQSETHFAVGEAMSCVAFGSDNTTIETEFDATVDPPKGPSRTSMATYVLLETLKGCKASKPALRRGSIIWLLSLVQYGSHHEVIQSHLTQCQRAFMLCLSDREELVQEAAARGLGLVYEKGDKKLKDALVADLVSSFSDNKAKMSGTVELDTELFSEGVLRTHDGSVSTYKDILDLASEVGNPSLVYQFMSLAADSAIWNSRAAFGKFGLSNIFSDSGADGYLAQNPKLYPALYRYQFDSNPGVQRSMRSLWQSLVKNPQETLNDQFDVIMRDLLKHVLGREWRAREASCRAIADLIQDRKFERYEKYMDEIWTCCSKVMDDIKGSVREAAKGLSRTLTAILVRNLETGEPSKALLGMLGHTIPFLLDPARIDSAAEDVKAWSVSTLLTIIKKSKGSVLEEWIPLLLESFITLFSSLEPAAVNYLHLNAAKYNTTASEIDGMRLQATRQSPLMEALETLLDMPYKNPDTPNKIIIVVEQSMQRMIGMPSLTATSRIIVTMFVRHHARYKEFADRLLTGIRKPLTDRNDTVSSSFAYTVGYIARWASDQEIKKIADYGVKLWRTSEADRHREVGAEIFQAISKQASEKFAGLSGYLLPFVFVGKHDDQESVKEIFSKTWSDSTSGSRVIMLHLTAMVELASTMLDDPKWAMKHAGARAIAEATDVIAGLDALVAPEEAPKVWPALAKALGGKTWEGKEVVLQAFGKFVEKVAPFWQKDPAVASEMTKIMLREARRQNRDYQRHSFPVLGQFAGARTDLDLGEQVLEIVSPLVDDLVSAEDSMDVDGEDKVKDIVRDDLLAGAITSSAKSFKSTVIKDNDFAPRFMSFLDMAVKANSVQSRHVSISLFEVLEPLLSSIDTSRADLLKSKESQIASRLKVLLFKPQYASYGADTKLKRAKAIHAVAKIPSKSLGKAVLEESLGSEAKSEPTDAVREELFKAVKAIE</sequence>
<dbReference type="GO" id="GO:0060090">
    <property type="term" value="F:molecular adaptor activity"/>
    <property type="evidence" value="ECO:0007669"/>
    <property type="project" value="InterPro"/>
</dbReference>
<reference evidence="8" key="1">
    <citation type="journal article" date="2020" name="Stud. Mycol.">
        <title>101 Dothideomycetes genomes: a test case for predicting lifestyles and emergence of pathogens.</title>
        <authorList>
            <person name="Haridas S."/>
            <person name="Albert R."/>
            <person name="Binder M."/>
            <person name="Bloem J."/>
            <person name="Labutti K."/>
            <person name="Salamov A."/>
            <person name="Andreopoulos B."/>
            <person name="Baker S."/>
            <person name="Barry K."/>
            <person name="Bills G."/>
            <person name="Bluhm B."/>
            <person name="Cannon C."/>
            <person name="Castanera R."/>
            <person name="Culley D."/>
            <person name="Daum C."/>
            <person name="Ezra D."/>
            <person name="Gonzalez J."/>
            <person name="Henrissat B."/>
            <person name="Kuo A."/>
            <person name="Liang C."/>
            <person name="Lipzen A."/>
            <person name="Lutzoni F."/>
            <person name="Magnuson J."/>
            <person name="Mondo S."/>
            <person name="Nolan M."/>
            <person name="Ohm R."/>
            <person name="Pangilinan J."/>
            <person name="Park H.-J."/>
            <person name="Ramirez L."/>
            <person name="Alfaro M."/>
            <person name="Sun H."/>
            <person name="Tritt A."/>
            <person name="Yoshinaga Y."/>
            <person name="Zwiers L.-H."/>
            <person name="Turgeon B."/>
            <person name="Goodwin S."/>
            <person name="Spatafora J."/>
            <person name="Crous P."/>
            <person name="Grigoriev I."/>
        </authorList>
    </citation>
    <scope>NUCLEOTIDE SEQUENCE</scope>
    <source>
        <strain evidence="8">CBS 115976</strain>
    </source>
</reference>
<gene>
    <name evidence="8" type="ORF">BT63DRAFT_423683</name>
</gene>
<dbReference type="GO" id="GO:0005634">
    <property type="term" value="C:nucleus"/>
    <property type="evidence" value="ECO:0007669"/>
    <property type="project" value="TreeGrafter"/>
</dbReference>
<dbReference type="InterPro" id="IPR055443">
    <property type="entry name" value="HEAT_ECM29"/>
</dbReference>
<dbReference type="GO" id="GO:0000502">
    <property type="term" value="C:proteasome complex"/>
    <property type="evidence" value="ECO:0007669"/>
    <property type="project" value="UniProtKB-KW"/>
</dbReference>
<dbReference type="InterPro" id="IPR011989">
    <property type="entry name" value="ARM-like"/>
</dbReference>
<evidence type="ECO:0000259" key="7">
    <source>
        <dbReference type="Pfam" id="PF24492"/>
    </source>
</evidence>
<name>A0A6A6UH14_9PEZI</name>
<evidence type="ECO:0000256" key="5">
    <source>
        <dbReference type="SAM" id="MobiDB-lite"/>
    </source>
</evidence>
<dbReference type="OrthoDB" id="16066at2759"/>
<accession>A0A6A6UH14</accession>
<protein>
    <submittedName>
        <fullName evidence="8">ARM repeat-containing protein</fullName>
    </submittedName>
</protein>
<dbReference type="Gene3D" id="1.25.10.10">
    <property type="entry name" value="Leucine-rich Repeat Variant"/>
    <property type="match status" value="3"/>
</dbReference>
<keyword evidence="9" id="KW-1185">Reference proteome</keyword>
<feature type="domain" description="Proteasome adapter and scaffold protein ECM29 HEAT-repeat" evidence="7">
    <location>
        <begin position="1340"/>
        <end position="1499"/>
    </location>
</feature>
<dbReference type="InterPro" id="IPR024372">
    <property type="entry name" value="Ecm29_N"/>
</dbReference>
<evidence type="ECO:0000259" key="6">
    <source>
        <dbReference type="Pfam" id="PF13001"/>
    </source>
</evidence>
<proteinExistence type="predicted"/>
<dbReference type="Pfam" id="PF13001">
    <property type="entry name" value="ECM29_N"/>
    <property type="match status" value="1"/>
</dbReference>
<dbReference type="PANTHER" id="PTHR23346:SF19">
    <property type="entry name" value="PROTEASOME ADAPTER AND SCAFFOLD PROTEIN ECM29"/>
    <property type="match status" value="1"/>
</dbReference>
<dbReference type="Proteomes" id="UP000799302">
    <property type="component" value="Unassembled WGS sequence"/>
</dbReference>
<dbReference type="GO" id="GO:0005737">
    <property type="term" value="C:cytoplasm"/>
    <property type="evidence" value="ECO:0007669"/>
    <property type="project" value="UniProtKB-SubCell"/>
</dbReference>
<feature type="domain" description="Proteasome component Ecm29 N-terminal" evidence="6">
    <location>
        <begin position="17"/>
        <end position="541"/>
    </location>
</feature>
<evidence type="ECO:0000313" key="9">
    <source>
        <dbReference type="Proteomes" id="UP000799302"/>
    </source>
</evidence>
<dbReference type="EMBL" id="MU004233">
    <property type="protein sequence ID" value="KAF2671482.1"/>
    <property type="molecule type" value="Genomic_DNA"/>
</dbReference>
<evidence type="ECO:0000256" key="3">
    <source>
        <dbReference type="ARBA" id="ARBA00022737"/>
    </source>
</evidence>
<dbReference type="Pfam" id="PF24492">
    <property type="entry name" value="HEAT_ECM29"/>
    <property type="match status" value="1"/>
</dbReference>
<keyword evidence="4" id="KW-0647">Proteasome</keyword>
<evidence type="ECO:0000256" key="1">
    <source>
        <dbReference type="ARBA" id="ARBA00004496"/>
    </source>
</evidence>
<evidence type="ECO:0000313" key="8">
    <source>
        <dbReference type="EMBL" id="KAF2671482.1"/>
    </source>
</evidence>
<evidence type="ECO:0000256" key="2">
    <source>
        <dbReference type="ARBA" id="ARBA00022490"/>
    </source>
</evidence>
<feature type="region of interest" description="Disordered" evidence="5">
    <location>
        <begin position="201"/>
        <end position="220"/>
    </location>
</feature>
<keyword evidence="2" id="KW-0963">Cytoplasm</keyword>
<dbReference type="GO" id="GO:0036503">
    <property type="term" value="P:ERAD pathway"/>
    <property type="evidence" value="ECO:0007669"/>
    <property type="project" value="TreeGrafter"/>
</dbReference>
<dbReference type="InterPro" id="IPR016024">
    <property type="entry name" value="ARM-type_fold"/>
</dbReference>
<comment type="subcellular location">
    <subcellularLocation>
        <location evidence="1">Cytoplasm</location>
    </subcellularLocation>
</comment>